<dbReference type="Gene3D" id="3.30.565.10">
    <property type="entry name" value="Histidine kinase-like ATPase, C-terminal domain"/>
    <property type="match status" value="1"/>
</dbReference>
<comment type="caution">
    <text evidence="3">The sequence shown here is derived from an EMBL/GenBank/DDBJ whole genome shotgun (WGS) entry which is preliminary data.</text>
</comment>
<evidence type="ECO:0000256" key="1">
    <source>
        <dbReference type="SAM" id="Coils"/>
    </source>
</evidence>
<dbReference type="RefSeq" id="WP_224191434.1">
    <property type="nucleotide sequence ID" value="NZ_JAIRAU010000008.1"/>
</dbReference>
<keyword evidence="4" id="KW-1185">Reference proteome</keyword>
<protein>
    <recommendedName>
        <fullName evidence="5">ATP-binding protein</fullName>
    </recommendedName>
</protein>
<evidence type="ECO:0008006" key="5">
    <source>
        <dbReference type="Google" id="ProtNLM"/>
    </source>
</evidence>
<evidence type="ECO:0000256" key="2">
    <source>
        <dbReference type="SAM" id="MobiDB-lite"/>
    </source>
</evidence>
<organism evidence="3 4">
    <name type="scientific">Nannocystis pusilla</name>
    <dbReference type="NCBI Taxonomy" id="889268"/>
    <lineage>
        <taxon>Bacteria</taxon>
        <taxon>Pseudomonadati</taxon>
        <taxon>Myxococcota</taxon>
        <taxon>Polyangia</taxon>
        <taxon>Nannocystales</taxon>
        <taxon>Nannocystaceae</taxon>
        <taxon>Nannocystis</taxon>
    </lineage>
</organism>
<reference evidence="3" key="1">
    <citation type="submission" date="2021-08" db="EMBL/GenBank/DDBJ databases">
        <authorList>
            <person name="Stevens D.C."/>
        </authorList>
    </citation>
    <scope>NUCLEOTIDE SEQUENCE</scope>
    <source>
        <strain evidence="3">DSM 53165</strain>
    </source>
</reference>
<keyword evidence="1" id="KW-0175">Coiled coil</keyword>
<feature type="region of interest" description="Disordered" evidence="2">
    <location>
        <begin position="410"/>
        <end position="429"/>
    </location>
</feature>
<accession>A0ABS7TN70</accession>
<proteinExistence type="predicted"/>
<sequence>MIPATPTSTCGCHVNRAELRRAVGREDEILEALEAKASGRPTVDVGSVWSIMTSSVYKSGDLPIIGTREALQNGVDAIKAAIRARKTRAGDGHFAVTWDPTRRAITWEDNGIGMDADTILTKFLSLGSSGKGGAVDSGEAAGGFGVAKAVILGTSSTFRWELHTRDNLAISRNANEPVQIYAADYLQGTVITCFDVSTEFDEVYDYARETYVSITDRLREVLGANDLPEIELTLNGEVVRPLFSRRGGSKVQVNRSWGDGTTATIKAYRRPPGDWQGAYYIRLGGLYQYKASSRRGKLKADIVIDLVTTVRPGERGYPLNVARDALQGPALWAFEELAREVERESESTSSSRDYDIYDPESSNSDEREGVSELGQLAEEAFADPLFQKALAAAAGGIEAFYAEREKHTRTEAPIESGAPAGSPVEDGDVPTRGPVLPPGMKVAATALRYEDDIEAPTSAATSAAELREVIRTAITSVLGDADGTSLGVSYELGQVLDRAASGAPLSGGDVELIQTEVDRAARMTLEPGGGGLLQAATVLRTADHALAGLALDESGAKQRRERRNPFGQLAGLRIARKTYNRQRGYRFRKNFQKWIPHLTAWDATLRLVAAEARIRRRFKPGFVLDDGTIGLTAETASNIDVVYINPDRFADVVKAHRDRPIAIAAFLHGVACHELTHLDGRMGDGHDESFVVAREDLGHATGHLLPALAVLMQRVLDLPVRPTDEAKEIAALRRQLTRAREAHRSSRPNTTAVARLERELAEARAELARARAESARWREACDVPCATCACAASAARDLGELAKKMRASLPDDIPPEYVDMYIRKHRASLLAKQAQRDASEEGSS</sequence>
<dbReference type="EMBL" id="JAIRAU010000008">
    <property type="protein sequence ID" value="MBZ5709662.1"/>
    <property type="molecule type" value="Genomic_DNA"/>
</dbReference>
<dbReference type="SUPFAM" id="SSF55874">
    <property type="entry name" value="ATPase domain of HSP90 chaperone/DNA topoisomerase II/histidine kinase"/>
    <property type="match status" value="1"/>
</dbReference>
<dbReference type="Proteomes" id="UP001139031">
    <property type="component" value="Unassembled WGS sequence"/>
</dbReference>
<feature type="region of interest" description="Disordered" evidence="2">
    <location>
        <begin position="342"/>
        <end position="371"/>
    </location>
</feature>
<feature type="coiled-coil region" evidence="1">
    <location>
        <begin position="753"/>
        <end position="780"/>
    </location>
</feature>
<name>A0ABS7TN70_9BACT</name>
<gene>
    <name evidence="3" type="ORF">K7C98_10345</name>
</gene>
<evidence type="ECO:0000313" key="4">
    <source>
        <dbReference type="Proteomes" id="UP001139031"/>
    </source>
</evidence>
<evidence type="ECO:0000313" key="3">
    <source>
        <dbReference type="EMBL" id="MBZ5709662.1"/>
    </source>
</evidence>
<dbReference type="InterPro" id="IPR036890">
    <property type="entry name" value="HATPase_C_sf"/>
</dbReference>